<keyword evidence="8" id="KW-0067">ATP-binding</keyword>
<evidence type="ECO:0000256" key="2">
    <source>
        <dbReference type="ARBA" id="ARBA00007599"/>
    </source>
</evidence>
<dbReference type="STRING" id="1851148.SMSP2_00621"/>
<dbReference type="PANTHER" id="PTHR33540:SF2">
    <property type="entry name" value="TRNA THREONYLCARBAMOYLADENOSINE BIOSYNTHESIS PROTEIN TSAE"/>
    <property type="match status" value="1"/>
</dbReference>
<keyword evidence="5" id="KW-0819">tRNA processing</keyword>
<evidence type="ECO:0000256" key="9">
    <source>
        <dbReference type="ARBA" id="ARBA00022842"/>
    </source>
</evidence>
<dbReference type="GO" id="GO:0005737">
    <property type="term" value="C:cytoplasm"/>
    <property type="evidence" value="ECO:0007669"/>
    <property type="project" value="UniProtKB-SubCell"/>
</dbReference>
<name>A0A1Q2MD87_9BACT</name>
<dbReference type="GO" id="GO:0002949">
    <property type="term" value="P:tRNA threonylcarbamoyladenosine modification"/>
    <property type="evidence" value="ECO:0007669"/>
    <property type="project" value="InterPro"/>
</dbReference>
<organism evidence="11 12">
    <name type="scientific">Limihaloglobus sulfuriphilus</name>
    <dbReference type="NCBI Taxonomy" id="1851148"/>
    <lineage>
        <taxon>Bacteria</taxon>
        <taxon>Pseudomonadati</taxon>
        <taxon>Planctomycetota</taxon>
        <taxon>Phycisphaerae</taxon>
        <taxon>Sedimentisphaerales</taxon>
        <taxon>Sedimentisphaeraceae</taxon>
        <taxon>Limihaloglobus</taxon>
    </lineage>
</organism>
<dbReference type="AlphaFoldDB" id="A0A1Q2MD87"/>
<keyword evidence="9" id="KW-0460">Magnesium</keyword>
<evidence type="ECO:0000256" key="5">
    <source>
        <dbReference type="ARBA" id="ARBA00022694"/>
    </source>
</evidence>
<evidence type="ECO:0000256" key="8">
    <source>
        <dbReference type="ARBA" id="ARBA00022840"/>
    </source>
</evidence>
<dbReference type="Gene3D" id="3.40.50.300">
    <property type="entry name" value="P-loop containing nucleotide triphosphate hydrolases"/>
    <property type="match status" value="1"/>
</dbReference>
<evidence type="ECO:0000313" key="12">
    <source>
        <dbReference type="Proteomes" id="UP000188181"/>
    </source>
</evidence>
<dbReference type="KEGG" id="pbas:SMSP2_00621"/>
<reference evidence="12" key="1">
    <citation type="submission" date="2017-02" db="EMBL/GenBank/DDBJ databases">
        <title>Comparative genomics and description of representatives of a novel lineage of planctomycetes thriving in anoxic sediments.</title>
        <authorList>
            <person name="Spring S."/>
            <person name="Bunk B."/>
            <person name="Sproer C."/>
        </authorList>
    </citation>
    <scope>NUCLEOTIDE SEQUENCE [LARGE SCALE GENOMIC DNA]</scope>
    <source>
        <strain evidence="12">SM-Chi-D1</strain>
    </source>
</reference>
<evidence type="ECO:0000256" key="1">
    <source>
        <dbReference type="ARBA" id="ARBA00004496"/>
    </source>
</evidence>
<evidence type="ECO:0000256" key="4">
    <source>
        <dbReference type="ARBA" id="ARBA00022490"/>
    </source>
</evidence>
<proteinExistence type="inferred from homology"/>
<protein>
    <recommendedName>
        <fullName evidence="3">tRNA threonylcarbamoyladenosine biosynthesis protein TsaE</fullName>
    </recommendedName>
    <alternativeName>
        <fullName evidence="10">t(6)A37 threonylcarbamoyladenosine biosynthesis protein TsaE</fullName>
    </alternativeName>
</protein>
<keyword evidence="12" id="KW-1185">Reference proteome</keyword>
<dbReference type="NCBIfam" id="TIGR00150">
    <property type="entry name" value="T6A_YjeE"/>
    <property type="match status" value="1"/>
</dbReference>
<keyword evidence="7" id="KW-0547">Nucleotide-binding</keyword>
<evidence type="ECO:0000256" key="6">
    <source>
        <dbReference type="ARBA" id="ARBA00022723"/>
    </source>
</evidence>
<dbReference type="Proteomes" id="UP000188181">
    <property type="component" value="Chromosome"/>
</dbReference>
<dbReference type="InterPro" id="IPR027417">
    <property type="entry name" value="P-loop_NTPase"/>
</dbReference>
<dbReference type="Pfam" id="PF02367">
    <property type="entry name" value="TsaE"/>
    <property type="match status" value="1"/>
</dbReference>
<dbReference type="InterPro" id="IPR003442">
    <property type="entry name" value="T6A_TsaE"/>
</dbReference>
<keyword evidence="4" id="KW-0963">Cytoplasm</keyword>
<dbReference type="RefSeq" id="WP_146682553.1">
    <property type="nucleotide sequence ID" value="NZ_CP019646.1"/>
</dbReference>
<evidence type="ECO:0000313" key="11">
    <source>
        <dbReference type="EMBL" id="AQQ70277.1"/>
    </source>
</evidence>
<dbReference type="SUPFAM" id="SSF52540">
    <property type="entry name" value="P-loop containing nucleoside triphosphate hydrolases"/>
    <property type="match status" value="1"/>
</dbReference>
<dbReference type="PANTHER" id="PTHR33540">
    <property type="entry name" value="TRNA THREONYLCARBAMOYLADENOSINE BIOSYNTHESIS PROTEIN TSAE"/>
    <property type="match status" value="1"/>
</dbReference>
<comment type="similarity">
    <text evidence="2">Belongs to the TsaE family.</text>
</comment>
<sequence>MKEIITKSPQETIKLGERIGQQLRGGEVISLVGNLGTGKTHIIKGIAGGVSECSEAVEGFVNSPTFVLVNEYLDGRLEIYHIDAYRLSSATEFELLGFDDLCHDNSVVLIEWADKVSKSLQGIDMTELELEHVSGSERLVRFKKMPAYIHL</sequence>
<accession>A0A1Q2MD87</accession>
<evidence type="ECO:0000256" key="3">
    <source>
        <dbReference type="ARBA" id="ARBA00019010"/>
    </source>
</evidence>
<comment type="subcellular location">
    <subcellularLocation>
        <location evidence="1">Cytoplasm</location>
    </subcellularLocation>
</comment>
<dbReference type="GO" id="GO:0005524">
    <property type="term" value="F:ATP binding"/>
    <property type="evidence" value="ECO:0007669"/>
    <property type="project" value="UniProtKB-KW"/>
</dbReference>
<gene>
    <name evidence="11" type="ORF">SMSP2_00621</name>
</gene>
<dbReference type="EMBL" id="CP019646">
    <property type="protein sequence ID" value="AQQ70277.1"/>
    <property type="molecule type" value="Genomic_DNA"/>
</dbReference>
<dbReference type="OrthoDB" id="9815896at2"/>
<dbReference type="GO" id="GO:0046872">
    <property type="term" value="F:metal ion binding"/>
    <property type="evidence" value="ECO:0007669"/>
    <property type="project" value="UniProtKB-KW"/>
</dbReference>
<evidence type="ECO:0000256" key="10">
    <source>
        <dbReference type="ARBA" id="ARBA00032441"/>
    </source>
</evidence>
<keyword evidence="6" id="KW-0479">Metal-binding</keyword>
<evidence type="ECO:0000256" key="7">
    <source>
        <dbReference type="ARBA" id="ARBA00022741"/>
    </source>
</evidence>